<organism evidence="1 2">
    <name type="scientific">Rubroshorea leprosula</name>
    <dbReference type="NCBI Taxonomy" id="152421"/>
    <lineage>
        <taxon>Eukaryota</taxon>
        <taxon>Viridiplantae</taxon>
        <taxon>Streptophyta</taxon>
        <taxon>Embryophyta</taxon>
        <taxon>Tracheophyta</taxon>
        <taxon>Spermatophyta</taxon>
        <taxon>Magnoliopsida</taxon>
        <taxon>eudicotyledons</taxon>
        <taxon>Gunneridae</taxon>
        <taxon>Pentapetalae</taxon>
        <taxon>rosids</taxon>
        <taxon>malvids</taxon>
        <taxon>Malvales</taxon>
        <taxon>Dipterocarpaceae</taxon>
        <taxon>Rubroshorea</taxon>
    </lineage>
</organism>
<reference evidence="1 2" key="1">
    <citation type="journal article" date="2021" name="Commun. Biol.">
        <title>The genome of Shorea leprosula (Dipterocarpaceae) highlights the ecological relevance of drought in aseasonal tropical rainforests.</title>
        <authorList>
            <person name="Ng K.K.S."/>
            <person name="Kobayashi M.J."/>
            <person name="Fawcett J.A."/>
            <person name="Hatakeyama M."/>
            <person name="Paape T."/>
            <person name="Ng C.H."/>
            <person name="Ang C.C."/>
            <person name="Tnah L.H."/>
            <person name="Lee C.T."/>
            <person name="Nishiyama T."/>
            <person name="Sese J."/>
            <person name="O'Brien M.J."/>
            <person name="Copetti D."/>
            <person name="Mohd Noor M.I."/>
            <person name="Ong R.C."/>
            <person name="Putra M."/>
            <person name="Sireger I.Z."/>
            <person name="Indrioko S."/>
            <person name="Kosugi Y."/>
            <person name="Izuno A."/>
            <person name="Isagi Y."/>
            <person name="Lee S.L."/>
            <person name="Shimizu K.K."/>
        </authorList>
    </citation>
    <scope>NUCLEOTIDE SEQUENCE [LARGE SCALE GENOMIC DNA]</scope>
    <source>
        <strain evidence="1">214</strain>
    </source>
</reference>
<proteinExistence type="predicted"/>
<evidence type="ECO:0000313" key="2">
    <source>
        <dbReference type="Proteomes" id="UP001054252"/>
    </source>
</evidence>
<name>A0AAV5LBH1_9ROSI</name>
<sequence length="64" mass="7521">MLLLGGDEFSEFSMWYSWIKKNSAPRWAPNVNRKNRVDGVEPRSLLIERVYNRGRIIVENNLSP</sequence>
<evidence type="ECO:0000313" key="1">
    <source>
        <dbReference type="EMBL" id="GKV34458.1"/>
    </source>
</evidence>
<accession>A0AAV5LBH1</accession>
<gene>
    <name evidence="1" type="ORF">SLEP1_g42830</name>
</gene>
<dbReference type="AlphaFoldDB" id="A0AAV5LBH1"/>
<dbReference type="EMBL" id="BPVZ01000105">
    <property type="protein sequence ID" value="GKV34458.1"/>
    <property type="molecule type" value="Genomic_DNA"/>
</dbReference>
<comment type="caution">
    <text evidence="1">The sequence shown here is derived from an EMBL/GenBank/DDBJ whole genome shotgun (WGS) entry which is preliminary data.</text>
</comment>
<dbReference type="Proteomes" id="UP001054252">
    <property type="component" value="Unassembled WGS sequence"/>
</dbReference>
<protein>
    <submittedName>
        <fullName evidence="1">Uncharacterized protein</fullName>
    </submittedName>
</protein>
<keyword evidence="2" id="KW-1185">Reference proteome</keyword>